<dbReference type="InterPro" id="IPR053159">
    <property type="entry name" value="Hybrid_Histidine_Kinase"/>
</dbReference>
<proteinExistence type="predicted"/>
<dbReference type="Pfam" id="PF01590">
    <property type="entry name" value="GAF"/>
    <property type="match status" value="1"/>
</dbReference>
<dbReference type="EMBL" id="MLAW01000096">
    <property type="protein sequence ID" value="OJJ12528.1"/>
    <property type="molecule type" value="Genomic_DNA"/>
</dbReference>
<evidence type="ECO:0000313" key="9">
    <source>
        <dbReference type="Proteomes" id="UP000183940"/>
    </source>
</evidence>
<dbReference type="Proteomes" id="UP000183940">
    <property type="component" value="Unassembled WGS sequence"/>
</dbReference>
<dbReference type="InterPro" id="IPR041664">
    <property type="entry name" value="AAA_16"/>
</dbReference>
<evidence type="ECO:0000256" key="4">
    <source>
        <dbReference type="ARBA" id="ARBA00022777"/>
    </source>
</evidence>
<dbReference type="InterPro" id="IPR003594">
    <property type="entry name" value="HATPase_dom"/>
</dbReference>
<dbReference type="PRINTS" id="PR00344">
    <property type="entry name" value="BCTRLSENSOR"/>
</dbReference>
<dbReference type="SUPFAM" id="SSF47384">
    <property type="entry name" value="Homodimeric domain of signal transducing histidine kinase"/>
    <property type="match status" value="1"/>
</dbReference>
<dbReference type="Pfam" id="PF13191">
    <property type="entry name" value="AAA_16"/>
    <property type="match status" value="1"/>
</dbReference>
<comment type="catalytic activity">
    <reaction evidence="1">
        <text>ATP + protein L-histidine = ADP + protein N-phospho-L-histidine.</text>
        <dbReference type="EC" id="2.7.13.3"/>
    </reaction>
</comment>
<keyword evidence="3" id="KW-0597">Phosphoprotein</keyword>
<feature type="coiled-coil region" evidence="6">
    <location>
        <begin position="1220"/>
        <end position="1247"/>
    </location>
</feature>
<dbReference type="InterPro" id="IPR036890">
    <property type="entry name" value="HATPase_C_sf"/>
</dbReference>
<dbReference type="SUPFAM" id="SSF55874">
    <property type="entry name" value="ATPase domain of HSP90 chaperone/DNA topoisomerase II/histidine kinase"/>
    <property type="match status" value="1"/>
</dbReference>
<sequence length="1517" mass="169873">MGLKFDLEKCQNQWQQRGKIEPFELARTDRSDRFLIPEKLYGRETSVQRLLEAFDRIALGTTEMMLVAGFSGIGKTAVVNEVHKPIVKQRGYFIKGKFDQFNRNIPFSAFVIAFRDLMGQLLAESDAQLAQWKEKTLAALGENGQVIIDVIPELERIIGKQPKVAELSGTAAQNRFNVLFQKFIQVFTTQEHPLVIFVDDLQWADLASLKLMELLMEDSGTGYLLLLGAYRDNEVSPVHSLMLTLDKIANAGATIDTITLAPLSPKNLKCLVADTLSCSLDVAQPLTELIDQKTKGNPFFATQFLKGLHEDEFIVFDRDKGYWFCDITQVRQLALTDDVVEFMASRLHKLPSATQEMLRLAACIGDRFDLETLAIVSEQSRMEVAASLWRGLQEGLVLPLGETYKFFQESETEEKGRAEEISVSYKFLHDRVQQAAYSLIPETQKKVTHLTIGQLLLGNSRTAKPEDKVFDIVNQLNMGRQLISCPEERQELAQLNLKAGQKAKASTAYSGALGYLKIGLELLDSDPWNAQYQLTLDLYTEVVEASYLNGEFEDAQNYSEYVLQNTSNVLDVVKIYELKIGQTFAENKAKEALEIGLENLSRLGISQEDIRAYGQREIVLCDRDDLANSSSMTDPYKLAAMRILVSITSAAAMAKTDLFSSLVATQIHLSLDEGHSSLTASAYGWYGFLLCGYLGDMEKGYHAGQLAIDVLNRFEATFLKCEVRNLVYQMNHSWKEHLRTITPLCLDTFKIGIENGSLIHASYSAGNYFVNMFLIGENLQVMLENYIYINRFRKQVKSTLVITDIWRQLNLNLQGLVQDRFKLAGESINEDSLVPKMLDYGDTWGLFSLLVAKEILLYFLGNYEQSVQCAIQAKEYISAVGGWPPIGVHNFYFSLSLLALYADADPESQQQYLAQIATNQKPMFLWAQSAAMNYQHKYDLVEAERSRITRKRTEAIELYDRAIAGAKDNQYLQEEALANELAAKFYLDWGKEKIATGYMTDAYYCYAHWGAKAKTDQLEETYPQLLSSILQQPLLPLESSLTTTGVMQTARSSSSTTGLMLDWATAMKAAQSLSSEMHLDKLVLTLMKAAMENAGADSGILLLQQLEGWQVVALYSQKSGDLSSSEVLTERSIPTSVINTVKRSQEAIIVNDFSGDIQFAGDPYLLQEQPKSFLCAPILNQGKLIGILYLENHLATEAFTRDRVELLSLLCSQAAISLENARLYEQAQQALKDLQEAQLQLVQSEKMSALGNLVAGVAHEINNPVGFIAGNINPARDYVQDLLGLIDLYQQEYPELNEAIEEEIEAIDLEFLRSDLLQLISSMRSGTDRIRHISNSLRTFSRTDKEYKVPFNLHEGIDSTLLILKHRLKANEKRPAIEIAKEYGDLPEVHCFPGQLNQVFMNLIANAIDALESANEGCSFDEIANQIKIITSATPQEVTINIVDNGTGMPEEVRERIFEQGFTTKAVGKGTGLGMAIAHQIIEEKHGGTIDCYSQISKGTEFMISLPLGNPDVKNYG</sequence>
<evidence type="ECO:0000256" key="3">
    <source>
        <dbReference type="ARBA" id="ARBA00022553"/>
    </source>
</evidence>
<dbReference type="InterPro" id="IPR004358">
    <property type="entry name" value="Sig_transdc_His_kin-like_C"/>
</dbReference>
<comment type="caution">
    <text evidence="8">The sequence shown here is derived from an EMBL/GenBank/DDBJ whole genome shotgun (WGS) entry which is preliminary data.</text>
</comment>
<keyword evidence="4" id="KW-0418">Kinase</keyword>
<feature type="domain" description="Histidine kinase" evidence="7">
    <location>
        <begin position="1256"/>
        <end position="1510"/>
    </location>
</feature>
<dbReference type="InterPro" id="IPR027417">
    <property type="entry name" value="P-loop_NTPase"/>
</dbReference>
<dbReference type="InterPro" id="IPR005467">
    <property type="entry name" value="His_kinase_dom"/>
</dbReference>
<reference evidence="8" key="1">
    <citation type="submission" date="2016-10" db="EMBL/GenBank/DDBJ databases">
        <title>CRISPR-Cas defence system in Roseofilum reptotaenium: evidence of a bacteriophage-cyanobacterium arms race in the coral black band disease.</title>
        <authorList>
            <person name="Buerger P."/>
            <person name="Wood-Charlson E.M."/>
            <person name="Weynberg K.D."/>
            <person name="Willis B."/>
            <person name="Van Oppen M.J."/>
        </authorList>
    </citation>
    <scope>NUCLEOTIDE SEQUENCE [LARGE SCALE GENOMIC DNA]</scope>
    <source>
        <strain evidence="8">AO1-A</strain>
    </source>
</reference>
<keyword evidence="5" id="KW-0902">Two-component regulatory system</keyword>
<dbReference type="InterPro" id="IPR036097">
    <property type="entry name" value="HisK_dim/P_sf"/>
</dbReference>
<dbReference type="SMART" id="SM00388">
    <property type="entry name" value="HisKA"/>
    <property type="match status" value="1"/>
</dbReference>
<dbReference type="Gene3D" id="3.30.565.10">
    <property type="entry name" value="Histidine kinase-like ATPase, C-terminal domain"/>
    <property type="match status" value="1"/>
</dbReference>
<dbReference type="PROSITE" id="PS50109">
    <property type="entry name" value="HIS_KIN"/>
    <property type="match status" value="1"/>
</dbReference>
<protein>
    <recommendedName>
        <fullName evidence="2">histidine kinase</fullName>
        <ecNumber evidence="2">2.7.13.3</ecNumber>
    </recommendedName>
</protein>
<dbReference type="InterPro" id="IPR003661">
    <property type="entry name" value="HisK_dim/P_dom"/>
</dbReference>
<evidence type="ECO:0000256" key="5">
    <source>
        <dbReference type="ARBA" id="ARBA00023012"/>
    </source>
</evidence>
<dbReference type="Pfam" id="PF02518">
    <property type="entry name" value="HATPase_c"/>
    <property type="match status" value="1"/>
</dbReference>
<evidence type="ECO:0000256" key="6">
    <source>
        <dbReference type="SAM" id="Coils"/>
    </source>
</evidence>
<dbReference type="SMART" id="SM00387">
    <property type="entry name" value="HATPase_c"/>
    <property type="match status" value="1"/>
</dbReference>
<dbReference type="InterPro" id="IPR003018">
    <property type="entry name" value="GAF"/>
</dbReference>
<evidence type="ECO:0000256" key="2">
    <source>
        <dbReference type="ARBA" id="ARBA00012438"/>
    </source>
</evidence>
<name>A0A1L9QFJ4_9CYAN</name>
<dbReference type="PANTHER" id="PTHR43642:SF1">
    <property type="entry name" value="HYBRID SIGNAL TRANSDUCTION HISTIDINE KINASE G"/>
    <property type="match status" value="1"/>
</dbReference>
<dbReference type="Gene3D" id="3.30.450.40">
    <property type="match status" value="1"/>
</dbReference>
<evidence type="ECO:0000259" key="7">
    <source>
        <dbReference type="PROSITE" id="PS50109"/>
    </source>
</evidence>
<keyword evidence="9" id="KW-1185">Reference proteome</keyword>
<dbReference type="Gene3D" id="1.10.287.130">
    <property type="match status" value="1"/>
</dbReference>
<keyword evidence="4" id="KW-0808">Transferase</keyword>
<evidence type="ECO:0000313" key="8">
    <source>
        <dbReference type="EMBL" id="OJJ12528.1"/>
    </source>
</evidence>
<evidence type="ECO:0000256" key="1">
    <source>
        <dbReference type="ARBA" id="ARBA00000085"/>
    </source>
</evidence>
<accession>A0A1L9QFJ4</accession>
<dbReference type="CDD" id="cd00082">
    <property type="entry name" value="HisKA"/>
    <property type="match status" value="1"/>
</dbReference>
<dbReference type="Gene3D" id="3.40.50.300">
    <property type="entry name" value="P-loop containing nucleotide triphosphate hydrolases"/>
    <property type="match status" value="1"/>
</dbReference>
<organism evidence="8 9">
    <name type="scientific">Roseofilum reptotaenium AO1-A</name>
    <dbReference type="NCBI Taxonomy" id="1925591"/>
    <lineage>
        <taxon>Bacteria</taxon>
        <taxon>Bacillati</taxon>
        <taxon>Cyanobacteriota</taxon>
        <taxon>Cyanophyceae</taxon>
        <taxon>Desertifilales</taxon>
        <taxon>Desertifilaceae</taxon>
        <taxon>Roseofilum</taxon>
    </lineage>
</organism>
<dbReference type="SMART" id="SM00065">
    <property type="entry name" value="GAF"/>
    <property type="match status" value="1"/>
</dbReference>
<dbReference type="PANTHER" id="PTHR43642">
    <property type="entry name" value="HYBRID SIGNAL TRANSDUCTION HISTIDINE KINASE G"/>
    <property type="match status" value="1"/>
</dbReference>
<gene>
    <name evidence="8" type="ORF">BI308_25640</name>
</gene>
<keyword evidence="6" id="KW-0175">Coiled coil</keyword>
<dbReference type="SUPFAM" id="SSF55781">
    <property type="entry name" value="GAF domain-like"/>
    <property type="match status" value="1"/>
</dbReference>
<dbReference type="SUPFAM" id="SSF52540">
    <property type="entry name" value="P-loop containing nucleoside triphosphate hydrolases"/>
    <property type="match status" value="1"/>
</dbReference>
<dbReference type="STRING" id="1925591.BI308_25640"/>
<dbReference type="EC" id="2.7.13.3" evidence="2"/>
<dbReference type="InterPro" id="IPR029016">
    <property type="entry name" value="GAF-like_dom_sf"/>
</dbReference>
<dbReference type="GO" id="GO:0000155">
    <property type="term" value="F:phosphorelay sensor kinase activity"/>
    <property type="evidence" value="ECO:0007669"/>
    <property type="project" value="InterPro"/>
</dbReference>